<gene>
    <name evidence="4" type="primary">regX3_6</name>
    <name evidence="4" type="ORF">ERS852478_03592</name>
</gene>
<sequence length="156" mass="18234">MDIEESGKQIGEKLFLLLNEEQKNALMQYILEQGACHGTVFNSCHTSFAAKKNPLTEIQEGELYLCLEHRTVRVRERMINLTSKEFDILALLIANPKRVFTYELITDLVWKEDCDFYSRKAIHNHISKLRKKLRFEPDLPNYIESVAGIGYKFEHL</sequence>
<dbReference type="GO" id="GO:0006355">
    <property type="term" value="P:regulation of DNA-templated transcription"/>
    <property type="evidence" value="ECO:0007669"/>
    <property type="project" value="InterPro"/>
</dbReference>
<keyword evidence="1 2" id="KW-0238">DNA-binding</keyword>
<dbReference type="SUPFAM" id="SSF46894">
    <property type="entry name" value="C-terminal effector domain of the bipartite response regulators"/>
    <property type="match status" value="1"/>
</dbReference>
<feature type="domain" description="OmpR/PhoB-type" evidence="3">
    <location>
        <begin position="53"/>
        <end position="155"/>
    </location>
</feature>
<dbReference type="CDD" id="cd00383">
    <property type="entry name" value="trans_reg_C"/>
    <property type="match status" value="1"/>
</dbReference>
<dbReference type="GO" id="GO:0003677">
    <property type="term" value="F:DNA binding"/>
    <property type="evidence" value="ECO:0007669"/>
    <property type="project" value="UniProtKB-UniRule"/>
</dbReference>
<dbReference type="eggNOG" id="COG0745">
    <property type="taxonomic scope" value="Bacteria"/>
</dbReference>
<dbReference type="Gene3D" id="1.10.10.10">
    <property type="entry name" value="Winged helix-like DNA-binding domain superfamily/Winged helix DNA-binding domain"/>
    <property type="match status" value="1"/>
</dbReference>
<dbReference type="EMBL" id="CYZN01000039">
    <property type="protein sequence ID" value="CUO69145.1"/>
    <property type="molecule type" value="Genomic_DNA"/>
</dbReference>
<evidence type="ECO:0000256" key="1">
    <source>
        <dbReference type="ARBA" id="ARBA00023125"/>
    </source>
</evidence>
<dbReference type="InterPro" id="IPR036388">
    <property type="entry name" value="WH-like_DNA-bd_sf"/>
</dbReference>
<evidence type="ECO:0000259" key="3">
    <source>
        <dbReference type="PROSITE" id="PS51755"/>
    </source>
</evidence>
<dbReference type="PROSITE" id="PS51755">
    <property type="entry name" value="OMPR_PHOB"/>
    <property type="match status" value="1"/>
</dbReference>
<feature type="DNA-binding region" description="OmpR/PhoB-type" evidence="2">
    <location>
        <begin position="53"/>
        <end position="155"/>
    </location>
</feature>
<dbReference type="Pfam" id="PF00486">
    <property type="entry name" value="Trans_reg_C"/>
    <property type="match status" value="1"/>
</dbReference>
<evidence type="ECO:0000256" key="2">
    <source>
        <dbReference type="PROSITE-ProRule" id="PRU01091"/>
    </source>
</evidence>
<name>A0A174H8H7_9FIRM</name>
<evidence type="ECO:0000313" key="5">
    <source>
        <dbReference type="Proteomes" id="UP000095431"/>
    </source>
</evidence>
<dbReference type="InterPro" id="IPR001867">
    <property type="entry name" value="OmpR/PhoB-type_DNA-bd"/>
</dbReference>
<dbReference type="AlphaFoldDB" id="A0A174H8H7"/>
<dbReference type="InterPro" id="IPR016032">
    <property type="entry name" value="Sig_transdc_resp-reg_C-effctor"/>
</dbReference>
<reference evidence="4 5" key="1">
    <citation type="submission" date="2015-09" db="EMBL/GenBank/DDBJ databases">
        <authorList>
            <consortium name="Pathogen Informatics"/>
        </authorList>
    </citation>
    <scope>NUCLEOTIDE SEQUENCE [LARGE SCALE GENOMIC DNA]</scope>
    <source>
        <strain evidence="4 5">2789STDY5834863</strain>
    </source>
</reference>
<evidence type="ECO:0000313" key="4">
    <source>
        <dbReference type="EMBL" id="CUO69145.1"/>
    </source>
</evidence>
<dbReference type="Proteomes" id="UP000095431">
    <property type="component" value="Unassembled WGS sequence"/>
</dbReference>
<dbReference type="RefSeq" id="WP_330381000.1">
    <property type="nucleotide sequence ID" value="NZ_BTHH01000041.1"/>
</dbReference>
<proteinExistence type="predicted"/>
<dbReference type="SMART" id="SM00862">
    <property type="entry name" value="Trans_reg_C"/>
    <property type="match status" value="1"/>
</dbReference>
<organism evidence="4 5">
    <name type="scientific">Blautia wexlerae</name>
    <dbReference type="NCBI Taxonomy" id="418240"/>
    <lineage>
        <taxon>Bacteria</taxon>
        <taxon>Bacillati</taxon>
        <taxon>Bacillota</taxon>
        <taxon>Clostridia</taxon>
        <taxon>Lachnospirales</taxon>
        <taxon>Lachnospiraceae</taxon>
        <taxon>Blautia</taxon>
    </lineage>
</organism>
<dbReference type="GO" id="GO:0000160">
    <property type="term" value="P:phosphorelay signal transduction system"/>
    <property type="evidence" value="ECO:0007669"/>
    <property type="project" value="InterPro"/>
</dbReference>
<protein>
    <submittedName>
        <fullName evidence="4">Sensory transduction protein regX3</fullName>
    </submittedName>
</protein>
<accession>A0A174H8H7</accession>